<accession>A0A8T3B275</accession>
<dbReference type="GO" id="GO:0004497">
    <property type="term" value="F:monooxygenase activity"/>
    <property type="evidence" value="ECO:0007669"/>
    <property type="project" value="InterPro"/>
</dbReference>
<dbReference type="GO" id="GO:0020037">
    <property type="term" value="F:heme binding"/>
    <property type="evidence" value="ECO:0007669"/>
    <property type="project" value="InterPro"/>
</dbReference>
<proteinExistence type="predicted"/>
<dbReference type="GO" id="GO:0005506">
    <property type="term" value="F:iron ion binding"/>
    <property type="evidence" value="ECO:0007669"/>
    <property type="project" value="InterPro"/>
</dbReference>
<dbReference type="SMR" id="A0A8T3B275"/>
<dbReference type="SUPFAM" id="SSF48264">
    <property type="entry name" value="Cytochrome P450"/>
    <property type="match status" value="1"/>
</dbReference>
<dbReference type="OrthoDB" id="2789670at2759"/>
<comment type="caution">
    <text evidence="1">The sequence shown here is derived from an EMBL/GenBank/DDBJ whole genome shotgun (WGS) entry which is preliminary data.</text>
</comment>
<protein>
    <submittedName>
        <fullName evidence="1">Uncharacterized protein</fullName>
    </submittedName>
</protein>
<sequence>MSDQTVFDRADEFVADRFFGEEGKRLLNYLYWSNGPETGNPTVENKQCAAKDHVVATACFMVAEIFRRYDDHLYRLFHGGNF</sequence>
<gene>
    <name evidence="1" type="ORF">KFK09_014582</name>
</gene>
<dbReference type="EMBL" id="JAGYWB010000011">
    <property type="protein sequence ID" value="KAI0503647.1"/>
    <property type="molecule type" value="Genomic_DNA"/>
</dbReference>
<dbReference type="Proteomes" id="UP000829196">
    <property type="component" value="Unassembled WGS sequence"/>
</dbReference>
<dbReference type="AlphaFoldDB" id="A0A8T3B275"/>
<organism evidence="1 2">
    <name type="scientific">Dendrobium nobile</name>
    <name type="common">Orchid</name>
    <dbReference type="NCBI Taxonomy" id="94219"/>
    <lineage>
        <taxon>Eukaryota</taxon>
        <taxon>Viridiplantae</taxon>
        <taxon>Streptophyta</taxon>
        <taxon>Embryophyta</taxon>
        <taxon>Tracheophyta</taxon>
        <taxon>Spermatophyta</taxon>
        <taxon>Magnoliopsida</taxon>
        <taxon>Liliopsida</taxon>
        <taxon>Asparagales</taxon>
        <taxon>Orchidaceae</taxon>
        <taxon>Epidendroideae</taxon>
        <taxon>Malaxideae</taxon>
        <taxon>Dendrobiinae</taxon>
        <taxon>Dendrobium</taxon>
    </lineage>
</organism>
<dbReference type="InterPro" id="IPR036396">
    <property type="entry name" value="Cyt_P450_sf"/>
</dbReference>
<dbReference type="GO" id="GO:0016705">
    <property type="term" value="F:oxidoreductase activity, acting on paired donors, with incorporation or reduction of molecular oxygen"/>
    <property type="evidence" value="ECO:0007669"/>
    <property type="project" value="InterPro"/>
</dbReference>
<keyword evidence="2" id="KW-1185">Reference proteome</keyword>
<evidence type="ECO:0000313" key="1">
    <source>
        <dbReference type="EMBL" id="KAI0503647.1"/>
    </source>
</evidence>
<reference evidence="1" key="1">
    <citation type="journal article" date="2022" name="Front. Genet.">
        <title>Chromosome-Scale Assembly of the Dendrobium nobile Genome Provides Insights Into the Molecular Mechanism of the Biosynthesis of the Medicinal Active Ingredient of Dendrobium.</title>
        <authorList>
            <person name="Xu Q."/>
            <person name="Niu S.-C."/>
            <person name="Li K.-L."/>
            <person name="Zheng P.-J."/>
            <person name="Zhang X.-J."/>
            <person name="Jia Y."/>
            <person name="Liu Y."/>
            <person name="Niu Y.-X."/>
            <person name="Yu L.-H."/>
            <person name="Chen D.-F."/>
            <person name="Zhang G.-Q."/>
        </authorList>
    </citation>
    <scope>NUCLEOTIDE SEQUENCE</scope>
    <source>
        <tissue evidence="1">Leaf</tissue>
    </source>
</reference>
<dbReference type="Gene3D" id="1.10.630.10">
    <property type="entry name" value="Cytochrome P450"/>
    <property type="match status" value="1"/>
</dbReference>
<name>A0A8T3B275_DENNO</name>
<evidence type="ECO:0000313" key="2">
    <source>
        <dbReference type="Proteomes" id="UP000829196"/>
    </source>
</evidence>